<keyword evidence="2" id="KW-1185">Reference proteome</keyword>
<accession>A0A4U5P9U1</accession>
<organism evidence="1 2">
    <name type="scientific">Steinernema carpocapsae</name>
    <name type="common">Entomopathogenic nematode</name>
    <dbReference type="NCBI Taxonomy" id="34508"/>
    <lineage>
        <taxon>Eukaryota</taxon>
        <taxon>Metazoa</taxon>
        <taxon>Ecdysozoa</taxon>
        <taxon>Nematoda</taxon>
        <taxon>Chromadorea</taxon>
        <taxon>Rhabditida</taxon>
        <taxon>Tylenchina</taxon>
        <taxon>Panagrolaimomorpha</taxon>
        <taxon>Strongyloidoidea</taxon>
        <taxon>Steinernematidae</taxon>
        <taxon>Steinernema</taxon>
    </lineage>
</organism>
<proteinExistence type="predicted"/>
<name>A0A4U5P9U1_STECR</name>
<dbReference type="Proteomes" id="UP000298663">
    <property type="component" value="Unassembled WGS sequence"/>
</dbReference>
<reference evidence="1 2" key="1">
    <citation type="journal article" date="2015" name="Genome Biol.">
        <title>Comparative genomics of Steinernema reveals deeply conserved gene regulatory networks.</title>
        <authorList>
            <person name="Dillman A.R."/>
            <person name="Macchietto M."/>
            <person name="Porter C.F."/>
            <person name="Rogers A."/>
            <person name="Williams B."/>
            <person name="Antoshechkin I."/>
            <person name="Lee M.M."/>
            <person name="Goodwin Z."/>
            <person name="Lu X."/>
            <person name="Lewis E.E."/>
            <person name="Goodrich-Blair H."/>
            <person name="Stock S.P."/>
            <person name="Adams B.J."/>
            <person name="Sternberg P.W."/>
            <person name="Mortazavi A."/>
        </authorList>
    </citation>
    <scope>NUCLEOTIDE SEQUENCE [LARGE SCALE GENOMIC DNA]</scope>
    <source>
        <strain evidence="1 2">ALL</strain>
    </source>
</reference>
<reference evidence="1 2" key="2">
    <citation type="journal article" date="2019" name="G3 (Bethesda)">
        <title>Hybrid Assembly of the Genome of the Entomopathogenic Nematode Steinernema carpocapsae Identifies the X-Chromosome.</title>
        <authorList>
            <person name="Serra L."/>
            <person name="Macchietto M."/>
            <person name="Macias-Munoz A."/>
            <person name="McGill C.J."/>
            <person name="Rodriguez I.M."/>
            <person name="Rodriguez B."/>
            <person name="Murad R."/>
            <person name="Mortazavi A."/>
        </authorList>
    </citation>
    <scope>NUCLEOTIDE SEQUENCE [LARGE SCALE GENOMIC DNA]</scope>
    <source>
        <strain evidence="1 2">ALL</strain>
    </source>
</reference>
<sequence length="71" mass="8121">MLHKTKFSKPCHEMSYDHKSVALTSFKMPPHLPHFFLLMPLNVGSIDRLSILITLFLHIPMFDASTALRGI</sequence>
<dbReference type="AlphaFoldDB" id="A0A4U5P9U1"/>
<gene>
    <name evidence="1" type="ORF">L596_007580</name>
</gene>
<evidence type="ECO:0000313" key="2">
    <source>
        <dbReference type="Proteomes" id="UP000298663"/>
    </source>
</evidence>
<protein>
    <submittedName>
        <fullName evidence="1">Uncharacterized protein</fullName>
    </submittedName>
</protein>
<dbReference type="EMBL" id="AZBU02000002">
    <property type="protein sequence ID" value="TKR93048.1"/>
    <property type="molecule type" value="Genomic_DNA"/>
</dbReference>
<evidence type="ECO:0000313" key="1">
    <source>
        <dbReference type="EMBL" id="TKR93048.1"/>
    </source>
</evidence>
<comment type="caution">
    <text evidence="1">The sequence shown here is derived from an EMBL/GenBank/DDBJ whole genome shotgun (WGS) entry which is preliminary data.</text>
</comment>